<evidence type="ECO:0000313" key="3">
    <source>
        <dbReference type="EMBL" id="CAE0411810.1"/>
    </source>
</evidence>
<reference evidence="3" key="1">
    <citation type="submission" date="2021-01" db="EMBL/GenBank/DDBJ databases">
        <authorList>
            <person name="Corre E."/>
            <person name="Pelletier E."/>
            <person name="Niang G."/>
            <person name="Scheremetjew M."/>
            <person name="Finn R."/>
            <person name="Kale V."/>
            <person name="Holt S."/>
            <person name="Cochrane G."/>
            <person name="Meng A."/>
            <person name="Brown T."/>
            <person name="Cohen L."/>
        </authorList>
    </citation>
    <scope>NUCLEOTIDE SEQUENCE</scope>
    <source>
        <strain evidence="3">CCMP127</strain>
    </source>
</reference>
<evidence type="ECO:0000256" key="1">
    <source>
        <dbReference type="SAM" id="MobiDB-lite"/>
    </source>
</evidence>
<sequence>MPTCQSEASRTKCTTSSRAKLLQRLCWLSVVGLTFFGFWQTVMTVDTPVGVSFSPEEHSKRNNGGASSSYKDSYKEPSNHLANETESAKSLLVRSLLYDIPHPAMKCDTNHDKGNPHIQVCCVPWDVNVDEWWTHHPDWTIVDESTQQCCFAKFPEPKATFFRNLYKTQFMHDGNGNLTGNGMDIYRRKSLPPRVRNCSNVFRYNQVISGVGAILRGQLTALYYASKNLQRPFQMSMKKTWNHWKYVGTSPDLHWSWCPTKGLDCFLLPIGNCPHVAGLEQSDRIRAVPHIYSRDYAWYVQYLLRYQHKVRWRLRKFMDEHDGHIHGPNSTITFDNCTTFHIRRGDAGLHYQPFRRYPSLLEYIQAGKVRQDEPIVLLTDDVTTIQEATQFYPDYTWILMNRPRSNMTYGGFGSHIHVGDGEHADPGDAIVAMLSEARAAARCRKVVHANSGFVLVLLSEYFQAEWDPPQIFIVNTNVPREEAVAFQGAQKHDRAQAMINEIFREAAEEYQKRMANAELHTP</sequence>
<accession>A0A7S3P474</accession>
<organism evidence="3">
    <name type="scientific">Amphora coffeiformis</name>
    <dbReference type="NCBI Taxonomy" id="265554"/>
    <lineage>
        <taxon>Eukaryota</taxon>
        <taxon>Sar</taxon>
        <taxon>Stramenopiles</taxon>
        <taxon>Ochrophyta</taxon>
        <taxon>Bacillariophyta</taxon>
        <taxon>Bacillariophyceae</taxon>
        <taxon>Bacillariophycidae</taxon>
        <taxon>Thalassiophysales</taxon>
        <taxon>Catenulaceae</taxon>
        <taxon>Amphora</taxon>
    </lineage>
</organism>
<dbReference type="AlphaFoldDB" id="A0A7S3P474"/>
<dbReference type="EMBL" id="HBIM01010956">
    <property type="protein sequence ID" value="CAE0411810.1"/>
    <property type="molecule type" value="Transcribed_RNA"/>
</dbReference>
<dbReference type="Gene3D" id="3.40.50.11350">
    <property type="match status" value="1"/>
</dbReference>
<feature type="compositionally biased region" description="Polar residues" evidence="1">
    <location>
        <begin position="62"/>
        <end position="71"/>
    </location>
</feature>
<feature type="transmembrane region" description="Helical" evidence="2">
    <location>
        <begin position="21"/>
        <end position="39"/>
    </location>
</feature>
<feature type="region of interest" description="Disordered" evidence="1">
    <location>
        <begin position="51"/>
        <end position="79"/>
    </location>
</feature>
<name>A0A7S3P474_9STRA</name>
<protein>
    <submittedName>
        <fullName evidence="3">Uncharacterized protein</fullName>
    </submittedName>
</protein>
<keyword evidence="2" id="KW-0472">Membrane</keyword>
<proteinExistence type="predicted"/>
<evidence type="ECO:0000256" key="2">
    <source>
        <dbReference type="SAM" id="Phobius"/>
    </source>
</evidence>
<gene>
    <name evidence="3" type="ORF">ACOF00016_LOCUS9096</name>
</gene>
<keyword evidence="2" id="KW-1133">Transmembrane helix</keyword>
<keyword evidence="2" id="KW-0812">Transmembrane</keyword>